<evidence type="ECO:0000313" key="8">
    <source>
        <dbReference type="Proteomes" id="UP000831947"/>
    </source>
</evidence>
<dbReference type="RefSeq" id="WP_249512689.1">
    <property type="nucleotide sequence ID" value="NZ_CP093365.1"/>
</dbReference>
<dbReference type="GO" id="GO:0004788">
    <property type="term" value="F:thiamine diphosphokinase activity"/>
    <property type="evidence" value="ECO:0007669"/>
    <property type="project" value="UniProtKB-EC"/>
</dbReference>
<evidence type="ECO:0000259" key="6">
    <source>
        <dbReference type="SMART" id="SM00983"/>
    </source>
</evidence>
<dbReference type="NCBIfam" id="TIGR01378">
    <property type="entry name" value="thi_PPkinase"/>
    <property type="match status" value="1"/>
</dbReference>
<dbReference type="InterPro" id="IPR036759">
    <property type="entry name" value="TPK_catalytic_sf"/>
</dbReference>
<evidence type="ECO:0000256" key="4">
    <source>
        <dbReference type="ARBA" id="ARBA00022840"/>
    </source>
</evidence>
<sequence>MKTVRLMLGGNTTNIPDLTMLHGKTWIGADHGNLVLLEQNIVPQISVGDFDSLTPLEKNLMELQVNDIRYANAIKDYTDSQLALDIALTDLKAQQILIYGATGGRLDHELVNLLLPLDLSSESDIGRLKIIDRQNVISYFTPGRYTLTKIADMDYLAFVNLVPVNNFTIQGAKYPLKSTNLARPISFASNEFVGYAPVDFAFTDGVMAVIQSRG</sequence>
<keyword evidence="1 7" id="KW-0808">Transferase</keyword>
<dbReference type="CDD" id="cd07995">
    <property type="entry name" value="TPK"/>
    <property type="match status" value="1"/>
</dbReference>
<evidence type="ECO:0000313" key="7">
    <source>
        <dbReference type="EMBL" id="UQS83463.1"/>
    </source>
</evidence>
<dbReference type="InterPro" id="IPR006282">
    <property type="entry name" value="Thi_PPkinase"/>
</dbReference>
<evidence type="ECO:0000256" key="1">
    <source>
        <dbReference type="ARBA" id="ARBA00022679"/>
    </source>
</evidence>
<dbReference type="PANTHER" id="PTHR41299:SF1">
    <property type="entry name" value="THIAMINE PYROPHOSPHOKINASE"/>
    <property type="match status" value="1"/>
</dbReference>
<proteinExistence type="predicted"/>
<dbReference type="SMART" id="SM00983">
    <property type="entry name" value="TPK_B1_binding"/>
    <property type="match status" value="1"/>
</dbReference>
<reference evidence="7 8" key="1">
    <citation type="journal article" date="2022" name="Int. J. Syst. Evol. Microbiol.">
        <title>Apilactobacillus apisilvae sp. nov., Nicolia spurrieriana gen. nov. sp. nov., Bombilactobacillus folatiphilus sp. nov. and Bombilactobacillus thymidiniphilus sp. nov., four new lactic acid bacterial isolates from stingless bees Tetragonula carbonaria and Austroplebeia australis.</title>
        <authorList>
            <person name="Oliphant S.A."/>
            <person name="Watson-Haigh N.S."/>
            <person name="Sumby K.M."/>
            <person name="Gardner J."/>
            <person name="Groom S."/>
            <person name="Jiranek V."/>
        </authorList>
    </citation>
    <scope>NUCLEOTIDE SEQUENCE [LARGE SCALE GENOMIC DNA]</scope>
    <source>
        <strain evidence="7 8">SG4_A1</strain>
    </source>
</reference>
<protein>
    <recommendedName>
        <fullName evidence="5">Thiamine diphosphokinase</fullName>
        <ecNumber evidence="5">2.7.6.2</ecNumber>
    </recommendedName>
</protein>
<dbReference type="Gene3D" id="3.40.50.10240">
    <property type="entry name" value="Thiamin pyrophosphokinase, catalytic domain"/>
    <property type="match status" value="1"/>
</dbReference>
<keyword evidence="3" id="KW-0418">Kinase</keyword>
<name>A0ABY4PCH5_9LACO</name>
<accession>A0ABY4PCH5</accession>
<dbReference type="EMBL" id="CP093365">
    <property type="protein sequence ID" value="UQS83463.1"/>
    <property type="molecule type" value="Genomic_DNA"/>
</dbReference>
<keyword evidence="4" id="KW-0067">ATP-binding</keyword>
<dbReference type="Proteomes" id="UP000831947">
    <property type="component" value="Chromosome"/>
</dbReference>
<evidence type="ECO:0000256" key="2">
    <source>
        <dbReference type="ARBA" id="ARBA00022741"/>
    </source>
</evidence>
<dbReference type="InterPro" id="IPR053149">
    <property type="entry name" value="TPK"/>
</dbReference>
<feature type="domain" description="Thiamin pyrophosphokinase thiamin-binding" evidence="6">
    <location>
        <begin position="143"/>
        <end position="208"/>
    </location>
</feature>
<dbReference type="Pfam" id="PF04263">
    <property type="entry name" value="TPK_catalytic"/>
    <property type="match status" value="1"/>
</dbReference>
<organism evidence="7 8">
    <name type="scientific">Bombilactobacillus thymidiniphilus</name>
    <dbReference type="NCBI Taxonomy" id="2923363"/>
    <lineage>
        <taxon>Bacteria</taxon>
        <taxon>Bacillati</taxon>
        <taxon>Bacillota</taxon>
        <taxon>Bacilli</taxon>
        <taxon>Lactobacillales</taxon>
        <taxon>Lactobacillaceae</taxon>
        <taxon>Bombilactobacillus</taxon>
    </lineage>
</organism>
<dbReference type="InterPro" id="IPR007373">
    <property type="entry name" value="Thiamin_PyroPKinase_B1-bd"/>
</dbReference>
<dbReference type="Pfam" id="PF04265">
    <property type="entry name" value="TPK_B1_binding"/>
    <property type="match status" value="1"/>
</dbReference>
<evidence type="ECO:0000256" key="3">
    <source>
        <dbReference type="ARBA" id="ARBA00022777"/>
    </source>
</evidence>
<dbReference type="InterPro" id="IPR007371">
    <property type="entry name" value="TPK_catalytic"/>
</dbReference>
<dbReference type="SUPFAM" id="SSF63999">
    <property type="entry name" value="Thiamin pyrophosphokinase, catalytic domain"/>
    <property type="match status" value="1"/>
</dbReference>
<keyword evidence="8" id="KW-1185">Reference proteome</keyword>
<dbReference type="PANTHER" id="PTHR41299">
    <property type="entry name" value="THIAMINE PYROPHOSPHOKINASE"/>
    <property type="match status" value="1"/>
</dbReference>
<keyword evidence="2" id="KW-0547">Nucleotide-binding</keyword>
<dbReference type="EC" id="2.7.6.2" evidence="5"/>
<gene>
    <name evidence="7" type="ORF">MOO47_06735</name>
</gene>
<evidence type="ECO:0000256" key="5">
    <source>
        <dbReference type="NCBIfam" id="TIGR01378"/>
    </source>
</evidence>